<protein>
    <submittedName>
        <fullName evidence="1">Uncharacterized protein</fullName>
    </submittedName>
</protein>
<proteinExistence type="predicted"/>
<evidence type="ECO:0000313" key="1">
    <source>
        <dbReference type="EMBL" id="KAJ8673785.1"/>
    </source>
</evidence>
<reference evidence="1" key="1">
    <citation type="submission" date="2023-04" db="EMBL/GenBank/DDBJ databases">
        <title>A chromosome-level genome assembly of the parasitoid wasp Eretmocerus hayati.</title>
        <authorList>
            <person name="Zhong Y."/>
            <person name="Liu S."/>
            <person name="Liu Y."/>
        </authorList>
    </citation>
    <scope>NUCLEOTIDE SEQUENCE</scope>
    <source>
        <strain evidence="1">ZJU_SS_LIU_2023</strain>
    </source>
</reference>
<name>A0ACC2NW60_9HYME</name>
<keyword evidence="2" id="KW-1185">Reference proteome</keyword>
<evidence type="ECO:0000313" key="2">
    <source>
        <dbReference type="Proteomes" id="UP001239111"/>
    </source>
</evidence>
<dbReference type="Proteomes" id="UP001239111">
    <property type="component" value="Chromosome 3"/>
</dbReference>
<accession>A0ACC2NW60</accession>
<comment type="caution">
    <text evidence="1">The sequence shown here is derived from an EMBL/GenBank/DDBJ whole genome shotgun (WGS) entry which is preliminary data.</text>
</comment>
<dbReference type="EMBL" id="CM056743">
    <property type="protein sequence ID" value="KAJ8673785.1"/>
    <property type="molecule type" value="Genomic_DNA"/>
</dbReference>
<organism evidence="1 2">
    <name type="scientific">Eretmocerus hayati</name>
    <dbReference type="NCBI Taxonomy" id="131215"/>
    <lineage>
        <taxon>Eukaryota</taxon>
        <taxon>Metazoa</taxon>
        <taxon>Ecdysozoa</taxon>
        <taxon>Arthropoda</taxon>
        <taxon>Hexapoda</taxon>
        <taxon>Insecta</taxon>
        <taxon>Pterygota</taxon>
        <taxon>Neoptera</taxon>
        <taxon>Endopterygota</taxon>
        <taxon>Hymenoptera</taxon>
        <taxon>Apocrita</taxon>
        <taxon>Proctotrupomorpha</taxon>
        <taxon>Chalcidoidea</taxon>
        <taxon>Aphelinidae</taxon>
        <taxon>Aphelininae</taxon>
        <taxon>Eretmocerus</taxon>
    </lineage>
</organism>
<gene>
    <name evidence="1" type="ORF">QAD02_005047</name>
</gene>
<sequence>MPKAKTPFFTKKDLSGRRIRKQRVKAVAKAEGTQRSRPRTRSSVHLADIAAQDQVVGDLNAIAPTVPRISRSVSVADLPREDPVPIIPVQGELCANPDDAEDEHAPVDAEDEHASVDAEDEHAPVDAEDEHASVDAEPNEPPEIDIAEDEQRWDVVSEPPAPEVVEVELAVLNEIAEPEAPVVAAYQAGVEMDPGDGVPQEPPRARGQDAPEAYDEGVGGQIHNPALVPEGVEAVILRVLREQRLLDAPQGQAPPQEQEEVGDMGLNPEPWNNLPPMVFSATLRECHELIARQRALIASKNASNRRLLQENVGLRTRCDILQDQVGHLSDALVNNQIAIPQYQRNGRGGRGGRGGGYGFYQNNRQRNHPY</sequence>